<dbReference type="PANTHER" id="PTHR35179:SF1">
    <property type="entry name" value="INTEGRAL MEMBRANE PROTEIN"/>
    <property type="match status" value="1"/>
</dbReference>
<keyword evidence="1" id="KW-1133">Transmembrane helix</keyword>
<evidence type="ECO:0000256" key="1">
    <source>
        <dbReference type="SAM" id="Phobius"/>
    </source>
</evidence>
<name>A0A8H7N197_BIOOC</name>
<feature type="transmembrane region" description="Helical" evidence="1">
    <location>
        <begin position="113"/>
        <end position="133"/>
    </location>
</feature>
<feature type="transmembrane region" description="Helical" evidence="1">
    <location>
        <begin position="186"/>
        <end position="207"/>
    </location>
</feature>
<accession>A0A8H7N197</accession>
<proteinExistence type="predicted"/>
<reference evidence="2" key="1">
    <citation type="submission" date="2020-10" db="EMBL/GenBank/DDBJ databases">
        <title>High-Quality Genome Resource of Clonostachys rosea strain S41 by Oxford Nanopore Long-Read Sequencing.</title>
        <authorList>
            <person name="Wang H."/>
        </authorList>
    </citation>
    <scope>NUCLEOTIDE SEQUENCE</scope>
    <source>
        <strain evidence="2">S41</strain>
    </source>
</reference>
<protein>
    <submittedName>
        <fullName evidence="2">Uncharacterized protein</fullName>
    </submittedName>
</protein>
<feature type="transmembrane region" description="Helical" evidence="1">
    <location>
        <begin position="213"/>
        <end position="237"/>
    </location>
</feature>
<dbReference type="EMBL" id="JADCTT010000015">
    <property type="protein sequence ID" value="KAF9744296.1"/>
    <property type="molecule type" value="Genomic_DNA"/>
</dbReference>
<keyword evidence="1" id="KW-0472">Membrane</keyword>
<feature type="transmembrane region" description="Helical" evidence="1">
    <location>
        <begin position="6"/>
        <end position="25"/>
    </location>
</feature>
<evidence type="ECO:0000313" key="2">
    <source>
        <dbReference type="EMBL" id="KAF9744296.1"/>
    </source>
</evidence>
<feature type="transmembrane region" description="Helical" evidence="1">
    <location>
        <begin position="45"/>
        <end position="67"/>
    </location>
</feature>
<comment type="caution">
    <text evidence="2">The sequence shown here is derived from an EMBL/GenBank/DDBJ whole genome shotgun (WGS) entry which is preliminary data.</text>
</comment>
<keyword evidence="1" id="KW-0812">Transmembrane</keyword>
<dbReference type="Proteomes" id="UP000616885">
    <property type="component" value="Unassembled WGS sequence"/>
</dbReference>
<gene>
    <name evidence="2" type="ORF">IM811_005876</name>
</gene>
<dbReference type="AlphaFoldDB" id="A0A8H7N197"/>
<evidence type="ECO:0000313" key="3">
    <source>
        <dbReference type="Proteomes" id="UP000616885"/>
    </source>
</evidence>
<organism evidence="2 3">
    <name type="scientific">Bionectria ochroleuca</name>
    <name type="common">Gliocladium roseum</name>
    <dbReference type="NCBI Taxonomy" id="29856"/>
    <lineage>
        <taxon>Eukaryota</taxon>
        <taxon>Fungi</taxon>
        <taxon>Dikarya</taxon>
        <taxon>Ascomycota</taxon>
        <taxon>Pezizomycotina</taxon>
        <taxon>Sordariomycetes</taxon>
        <taxon>Hypocreomycetidae</taxon>
        <taxon>Hypocreales</taxon>
        <taxon>Bionectriaceae</taxon>
        <taxon>Clonostachys</taxon>
    </lineage>
</organism>
<sequence>MIDLASIYYGLFIGVFAFTFAKVVVQTRAIWRRTHTLHNAYLYMIWIETWVNFVFALITFLFLNGIIHGNLGFLLATVFLWSIQTQLLPQIIANRVALIMTNRRRARYLKWGLIIIIGPINVAVGYIWTIAHLDGATPTQKHVNMVFEKAEKSFFLVIDLALNLYFLYLVRYHLIANGLDKYWRLFNFNASMVFISTSMDILLLGFLSLPDPYLYVQFAPLAYIVKLYIELLMANLISKVARGGSRSQGEGWYSNSRDKSNPTNYGLTSRVFVSSGPVVPGRGNTILSRIGKDPVVNEGSNGSQIHLATFPEPHGITKTVETTVVVGDGESDPTFKESV</sequence>
<feature type="transmembrane region" description="Helical" evidence="1">
    <location>
        <begin position="73"/>
        <end position="92"/>
    </location>
</feature>
<dbReference type="PANTHER" id="PTHR35179">
    <property type="entry name" value="PROTEIN CBG02620"/>
    <property type="match status" value="1"/>
</dbReference>
<feature type="transmembrane region" description="Helical" evidence="1">
    <location>
        <begin position="153"/>
        <end position="174"/>
    </location>
</feature>